<evidence type="ECO:0000313" key="3">
    <source>
        <dbReference type="Proteomes" id="UP000177515"/>
    </source>
</evidence>
<evidence type="ECO:0008006" key="4">
    <source>
        <dbReference type="Google" id="ProtNLM"/>
    </source>
</evidence>
<proteinExistence type="predicted"/>
<reference evidence="2 3" key="1">
    <citation type="submission" date="2016-10" db="EMBL/GenBank/DDBJ databases">
        <title>Complete genome sequences of three Cupriavidus strains isolated from various Malaysian environments.</title>
        <authorList>
            <person name="Abdullah A.A.-A."/>
            <person name="Shafie N.A.H."/>
            <person name="Lau N.S."/>
        </authorList>
    </citation>
    <scope>NUCLEOTIDE SEQUENCE [LARGE SCALE GENOMIC DNA]</scope>
    <source>
        <strain evidence="2 3">USMAA1020</strain>
    </source>
</reference>
<name>A0ABM6F6N6_9BURK</name>
<accession>A0ABM6F6N6</accession>
<protein>
    <recommendedName>
        <fullName evidence="4">Type 1 fimbrial protein</fullName>
    </recommendedName>
</protein>
<dbReference type="Proteomes" id="UP000177515">
    <property type="component" value="Chromosome 1"/>
</dbReference>
<dbReference type="EMBL" id="CP017754">
    <property type="protein sequence ID" value="AOZ07192.1"/>
    <property type="molecule type" value="Genomic_DNA"/>
</dbReference>
<feature type="signal peptide" evidence="1">
    <location>
        <begin position="1"/>
        <end position="24"/>
    </location>
</feature>
<organism evidence="2 3">
    <name type="scientific">Cupriavidus malaysiensis</name>
    <dbReference type="NCBI Taxonomy" id="367825"/>
    <lineage>
        <taxon>Bacteria</taxon>
        <taxon>Pseudomonadati</taxon>
        <taxon>Pseudomonadota</taxon>
        <taxon>Betaproteobacteria</taxon>
        <taxon>Burkholderiales</taxon>
        <taxon>Burkholderiaceae</taxon>
        <taxon>Cupriavidus</taxon>
    </lineage>
</organism>
<feature type="chain" id="PRO_5046686141" description="Type 1 fimbrial protein" evidence="1">
    <location>
        <begin position="25"/>
        <end position="108"/>
    </location>
</feature>
<evidence type="ECO:0000313" key="2">
    <source>
        <dbReference type="EMBL" id="AOZ07192.1"/>
    </source>
</evidence>
<dbReference type="RefSeq" id="WP_071014557.1">
    <property type="nucleotide sequence ID" value="NZ_CP017754.1"/>
</dbReference>
<keyword evidence="3" id="KW-1185">Reference proteome</keyword>
<gene>
    <name evidence="2" type="ORF">BKK80_16220</name>
</gene>
<evidence type="ECO:0000256" key="1">
    <source>
        <dbReference type="SAM" id="SignalP"/>
    </source>
</evidence>
<keyword evidence="1" id="KW-0732">Signal</keyword>
<sequence length="108" mass="11372">MPSRPMPARLVLTVAMLGAASLCAAQSGVIRFSGMIVEPPCSFRFSNDAGARLRPECPRPVAADLSLVDTSGRALQPTVRLAQAPGAIELPARQAGQGARWIAIVTYQ</sequence>